<protein>
    <submittedName>
        <fullName evidence="1">Uncharacterized protein</fullName>
    </submittedName>
</protein>
<gene>
    <name evidence="1" type="ORF">M378DRAFT_9059</name>
</gene>
<name>A0A0C2XEA1_AMAMK</name>
<evidence type="ECO:0000313" key="2">
    <source>
        <dbReference type="Proteomes" id="UP000054549"/>
    </source>
</evidence>
<evidence type="ECO:0000313" key="1">
    <source>
        <dbReference type="EMBL" id="KIL67781.1"/>
    </source>
</evidence>
<organism evidence="1 2">
    <name type="scientific">Amanita muscaria (strain Koide BX008)</name>
    <dbReference type="NCBI Taxonomy" id="946122"/>
    <lineage>
        <taxon>Eukaryota</taxon>
        <taxon>Fungi</taxon>
        <taxon>Dikarya</taxon>
        <taxon>Basidiomycota</taxon>
        <taxon>Agaricomycotina</taxon>
        <taxon>Agaricomycetes</taxon>
        <taxon>Agaricomycetidae</taxon>
        <taxon>Agaricales</taxon>
        <taxon>Pluteineae</taxon>
        <taxon>Amanitaceae</taxon>
        <taxon>Amanita</taxon>
    </lineage>
</organism>
<keyword evidence="2" id="KW-1185">Reference proteome</keyword>
<accession>A0A0C2XEA1</accession>
<proteinExistence type="predicted"/>
<dbReference type="Proteomes" id="UP000054549">
    <property type="component" value="Unassembled WGS sequence"/>
</dbReference>
<dbReference type="OrthoDB" id="3042403at2759"/>
<reference evidence="1 2" key="1">
    <citation type="submission" date="2014-04" db="EMBL/GenBank/DDBJ databases">
        <title>Evolutionary Origins and Diversification of the Mycorrhizal Mutualists.</title>
        <authorList>
            <consortium name="DOE Joint Genome Institute"/>
            <consortium name="Mycorrhizal Genomics Consortium"/>
            <person name="Kohler A."/>
            <person name="Kuo A."/>
            <person name="Nagy L.G."/>
            <person name="Floudas D."/>
            <person name="Copeland A."/>
            <person name="Barry K.W."/>
            <person name="Cichocki N."/>
            <person name="Veneault-Fourrey C."/>
            <person name="LaButti K."/>
            <person name="Lindquist E.A."/>
            <person name="Lipzen A."/>
            <person name="Lundell T."/>
            <person name="Morin E."/>
            <person name="Murat C."/>
            <person name="Riley R."/>
            <person name="Ohm R."/>
            <person name="Sun H."/>
            <person name="Tunlid A."/>
            <person name="Henrissat B."/>
            <person name="Grigoriev I.V."/>
            <person name="Hibbett D.S."/>
            <person name="Martin F."/>
        </authorList>
    </citation>
    <scope>NUCLEOTIDE SEQUENCE [LARGE SCALE GENOMIC DNA]</scope>
    <source>
        <strain evidence="1 2">Koide BX008</strain>
    </source>
</reference>
<dbReference type="HOGENOM" id="CLU_2793482_0_0_1"/>
<sequence>MVPTLRTFRKPKSPVTWSLQPPPQSARFRGYKDMDPKLIPQFEEGEREAIARKLLKAEGIKLKHYFVD</sequence>
<dbReference type="InParanoid" id="A0A0C2XEA1"/>
<dbReference type="AlphaFoldDB" id="A0A0C2XEA1"/>
<dbReference type="EMBL" id="KN818230">
    <property type="protein sequence ID" value="KIL67781.1"/>
    <property type="molecule type" value="Genomic_DNA"/>
</dbReference>